<evidence type="ECO:0008006" key="5">
    <source>
        <dbReference type="Google" id="ProtNLM"/>
    </source>
</evidence>
<dbReference type="InterPro" id="IPR000421">
    <property type="entry name" value="FA58C"/>
</dbReference>
<dbReference type="Gene3D" id="2.60.120.260">
    <property type="entry name" value="Galactose-binding domain-like"/>
    <property type="match status" value="2"/>
</dbReference>
<name>C3YF14_BRAFL</name>
<organism>
    <name type="scientific">Branchiostoma floridae</name>
    <name type="common">Florida lancelet</name>
    <name type="synonym">Amphioxus</name>
    <dbReference type="NCBI Taxonomy" id="7739"/>
    <lineage>
        <taxon>Eukaryota</taxon>
        <taxon>Metazoa</taxon>
        <taxon>Chordata</taxon>
        <taxon>Cephalochordata</taxon>
        <taxon>Leptocardii</taxon>
        <taxon>Amphioxiformes</taxon>
        <taxon>Branchiostomatidae</taxon>
        <taxon>Branchiostoma</taxon>
    </lineage>
</organism>
<feature type="region of interest" description="Disordered" evidence="1">
    <location>
        <begin position="125"/>
        <end position="154"/>
    </location>
</feature>
<dbReference type="SMART" id="SM00034">
    <property type="entry name" value="CLECT"/>
    <property type="match status" value="2"/>
</dbReference>
<evidence type="ECO:0000259" key="2">
    <source>
        <dbReference type="PROSITE" id="PS50022"/>
    </source>
</evidence>
<evidence type="ECO:0000313" key="4">
    <source>
        <dbReference type="EMBL" id="EEN61258.1"/>
    </source>
</evidence>
<dbReference type="EMBL" id="GG666507">
    <property type="protein sequence ID" value="EEN61258.1"/>
    <property type="molecule type" value="Genomic_DNA"/>
</dbReference>
<gene>
    <name evidence="4" type="ORF">BRAFLDRAFT_92278</name>
</gene>
<dbReference type="Pfam" id="PF00059">
    <property type="entry name" value="Lectin_C"/>
    <property type="match status" value="2"/>
</dbReference>
<dbReference type="InterPro" id="IPR016186">
    <property type="entry name" value="C-type_lectin-like/link_sf"/>
</dbReference>
<feature type="domain" description="C-type lectin" evidence="3">
    <location>
        <begin position="166"/>
        <end position="248"/>
    </location>
</feature>
<dbReference type="PANTHER" id="PTHR22801">
    <property type="entry name" value="LITHOSTATHINE"/>
    <property type="match status" value="1"/>
</dbReference>
<dbReference type="SUPFAM" id="SSF49785">
    <property type="entry name" value="Galactose-binding domain-like"/>
    <property type="match status" value="2"/>
</dbReference>
<reference evidence="4" key="1">
    <citation type="journal article" date="2008" name="Nature">
        <title>The amphioxus genome and the evolution of the chordate karyotype.</title>
        <authorList>
            <consortium name="US DOE Joint Genome Institute (JGI-PGF)"/>
            <person name="Putnam N.H."/>
            <person name="Butts T."/>
            <person name="Ferrier D.E.K."/>
            <person name="Furlong R.F."/>
            <person name="Hellsten U."/>
            <person name="Kawashima T."/>
            <person name="Robinson-Rechavi M."/>
            <person name="Shoguchi E."/>
            <person name="Terry A."/>
            <person name="Yu J.-K."/>
            <person name="Benito-Gutierrez E.L."/>
            <person name="Dubchak I."/>
            <person name="Garcia-Fernandez J."/>
            <person name="Gibson-Brown J.J."/>
            <person name="Grigoriev I.V."/>
            <person name="Horton A.C."/>
            <person name="de Jong P.J."/>
            <person name="Jurka J."/>
            <person name="Kapitonov V.V."/>
            <person name="Kohara Y."/>
            <person name="Kuroki Y."/>
            <person name="Lindquist E."/>
            <person name="Lucas S."/>
            <person name="Osoegawa K."/>
            <person name="Pennacchio L.A."/>
            <person name="Salamov A.A."/>
            <person name="Satou Y."/>
            <person name="Sauka-Spengler T."/>
            <person name="Schmutz J."/>
            <person name="Shin-I T."/>
            <person name="Toyoda A."/>
            <person name="Bronner-Fraser M."/>
            <person name="Fujiyama A."/>
            <person name="Holland L.Z."/>
            <person name="Holland P.W.H."/>
            <person name="Satoh N."/>
            <person name="Rokhsar D.S."/>
        </authorList>
    </citation>
    <scope>NUCLEOTIDE SEQUENCE [LARGE SCALE GENOMIC DNA]</scope>
    <source>
        <strain evidence="4">S238N-H82</strain>
        <tissue evidence="4">Testes</tissue>
    </source>
</reference>
<proteinExistence type="predicted"/>
<dbReference type="AlphaFoldDB" id="C3YF14"/>
<dbReference type="Gene3D" id="3.10.100.10">
    <property type="entry name" value="Mannose-Binding Protein A, subunit A"/>
    <property type="match status" value="2"/>
</dbReference>
<dbReference type="CDD" id="cd00037">
    <property type="entry name" value="CLECT"/>
    <property type="match status" value="2"/>
</dbReference>
<feature type="domain" description="F5/8 type C" evidence="2">
    <location>
        <begin position="636"/>
        <end position="792"/>
    </location>
</feature>
<sequence>MLVQEEEHWSLCRAKPHETLLHPLDEDISFDEPRRRCGVKCVVGALNLYAVLGNDLEKMTRGGIDDPSAATHSSAEMCSLVPFRTDVAGALILAKVTTFLRCKEESSKISDTYEEAQNVYFTIRDEDLPPPPQVSNQADPEALSRPDNGDAGALTRNGCQTGYKLLLTTCIRVDFRQKNYWGAREACEREGATLAMPKSQELDLALRNLVSKEDRNLEPWIGLKDNNYFRLFKRQWQWEDGSALRNYKETVSANGNVERTSQAEVTNTYTMTFGHESSSTMYACGNSPQAEVRGMQAETEFNSAEIKDIIIPQRTGPPLNDDEEISYGAISKTGGRGMINPMYEHGSSQQTADEAGMPEAAETEFNTAEGEDIIIPQQTGHQNNDDEEASCKEAISTVSRAMLINPMYAHGSSQRTEQPAASTMDEGAEIECTPADGPASHVYQSFDAAGIENQGHTFRQSADKKNTTLPIKSRRHASGLLTNPMYVSGGQNEEGAWLEQDSAWVVNSSGIPWVSNGITYDATKALDWDIKTYWNPGDMGQYYNNWYIVLDLAAPTTLTRIAVSNYGDITHDITNFELENSQVGSPYSWEDVVSVANVQEGTNRYQEFGVFLGTARYWRFVVTGTHSGWQPWLAELNLYTISQSSGAWLEQDSAWVVNSSGIPWVSNGITYDATKALDWDIKTYWNPGDMGQYYNNWYIVLDLAAPTTLTRIAVSNYGDITHDITNFELENSQVGSPYSWEDVVSVANVQEGTNRYQEFGAFLGTARYWRFVVTGTHSGWQPWLAELNFYTISQYSDGLSGGCRVGYKLLAGTCIRLDPREVSYGEAEKVCEGEGARLAMPKTEELDIALRNIVLTKGNNLRYWIGMRDKAVLLLHKRDWEWEDGSTLGKYTQEIMRMVQQIMTDYHASETAAHQLGQHIIFISVAAEKGSPQICSEKTNRKLQNIVSRSNNPGHFAAQCAKLMFSGPQLVSRNVQGKGKPAVDPVKTGQIRFSVSKMYPNGGSDEVWQSEVLLCDFRRENAWVEWVRKRDHGVYDDQRTVLSLLRNITANFHLIFKQPNCTAIPIFKPNTSIPIFTASTAIFKSSTSTSIFNQLTPSLTICVYFSHSYII</sequence>
<evidence type="ECO:0000256" key="1">
    <source>
        <dbReference type="SAM" id="MobiDB-lite"/>
    </source>
</evidence>
<dbReference type="PANTHER" id="PTHR22801:SF63">
    <property type="entry name" value="C-TYPE LECTIN DOMAIN-CONTAINING PROTEIN"/>
    <property type="match status" value="1"/>
</dbReference>
<dbReference type="PROSITE" id="PS50022">
    <property type="entry name" value="FA58C_3"/>
    <property type="match status" value="1"/>
</dbReference>
<dbReference type="PROSITE" id="PS50041">
    <property type="entry name" value="C_TYPE_LECTIN_2"/>
    <property type="match status" value="2"/>
</dbReference>
<accession>C3YF14</accession>
<dbReference type="InterPro" id="IPR001304">
    <property type="entry name" value="C-type_lectin-like"/>
</dbReference>
<dbReference type="InParanoid" id="C3YF14"/>
<dbReference type="InterPro" id="IPR050801">
    <property type="entry name" value="Ca-Dep_Lectins_ImmuneDev"/>
</dbReference>
<evidence type="ECO:0000259" key="3">
    <source>
        <dbReference type="PROSITE" id="PS50041"/>
    </source>
</evidence>
<protein>
    <recommendedName>
        <fullName evidence="5">C-type lectin domain-containing protein</fullName>
    </recommendedName>
</protein>
<dbReference type="SUPFAM" id="SSF56436">
    <property type="entry name" value="C-type lectin-like"/>
    <property type="match status" value="2"/>
</dbReference>
<dbReference type="InterPro" id="IPR008979">
    <property type="entry name" value="Galactose-bd-like_sf"/>
</dbReference>
<feature type="domain" description="C-type lectin" evidence="3">
    <location>
        <begin position="810"/>
        <end position="892"/>
    </location>
</feature>
<dbReference type="InterPro" id="IPR016187">
    <property type="entry name" value="CTDL_fold"/>
</dbReference>